<dbReference type="EMBL" id="JAVDTR010000016">
    <property type="protein sequence ID" value="MDR6726362.1"/>
    <property type="molecule type" value="Genomic_DNA"/>
</dbReference>
<sequence length="106" mass="11923">MSSLHNYGEDYNSPELRESNTIFEELLGQEIIVILDASQLNILGQTFRPIFTGRLEIVRGGSIQLNPVIIKMPNAPNFQFPTPLCFPIENIAIFAPFAMNNRLTLS</sequence>
<evidence type="ECO:0000313" key="1">
    <source>
        <dbReference type="EMBL" id="MDR6726362.1"/>
    </source>
</evidence>
<gene>
    <name evidence="1" type="ORF">J2W91_004873</name>
</gene>
<proteinExistence type="predicted"/>
<dbReference type="AlphaFoldDB" id="A0AAP5H5U1"/>
<reference evidence="1" key="1">
    <citation type="submission" date="2023-07" db="EMBL/GenBank/DDBJ databases">
        <title>Sorghum-associated microbial communities from plants grown in Nebraska, USA.</title>
        <authorList>
            <person name="Schachtman D."/>
        </authorList>
    </citation>
    <scope>NUCLEOTIDE SEQUENCE</scope>
    <source>
        <strain evidence="1">BE80</strain>
    </source>
</reference>
<evidence type="ECO:0000313" key="2">
    <source>
        <dbReference type="Proteomes" id="UP001254832"/>
    </source>
</evidence>
<accession>A0AAP5H5U1</accession>
<name>A0AAP5H5U1_PAEAM</name>
<organism evidence="1 2">
    <name type="scientific">Paenibacillus amylolyticus</name>
    <dbReference type="NCBI Taxonomy" id="1451"/>
    <lineage>
        <taxon>Bacteria</taxon>
        <taxon>Bacillati</taxon>
        <taxon>Bacillota</taxon>
        <taxon>Bacilli</taxon>
        <taxon>Bacillales</taxon>
        <taxon>Paenibacillaceae</taxon>
        <taxon>Paenibacillus</taxon>
    </lineage>
</organism>
<protein>
    <submittedName>
        <fullName evidence="1">Uncharacterized protein</fullName>
    </submittedName>
</protein>
<dbReference type="Proteomes" id="UP001254832">
    <property type="component" value="Unassembled WGS sequence"/>
</dbReference>
<comment type="caution">
    <text evidence="1">The sequence shown here is derived from an EMBL/GenBank/DDBJ whole genome shotgun (WGS) entry which is preliminary data.</text>
</comment>
<dbReference type="RefSeq" id="WP_235540320.1">
    <property type="nucleotide sequence ID" value="NZ_JAVDTR010000016.1"/>
</dbReference>